<feature type="transmembrane region" description="Helical" evidence="1">
    <location>
        <begin position="24"/>
        <end position="48"/>
    </location>
</feature>
<dbReference type="Proteomes" id="UP000009145">
    <property type="component" value="Chromosome"/>
</dbReference>
<evidence type="ECO:0000313" key="2">
    <source>
        <dbReference type="EMBL" id="AFJ01901.1"/>
    </source>
</evidence>
<dbReference type="EMBL" id="CP003380">
    <property type="protein sequence ID" value="AFJ01901.1"/>
    <property type="molecule type" value="Genomic_DNA"/>
</dbReference>
<dbReference type="PATRIC" id="fig|754477.3.peg.722"/>
<evidence type="ECO:0000313" key="3">
    <source>
        <dbReference type="Proteomes" id="UP000009145"/>
    </source>
</evidence>
<protein>
    <submittedName>
        <fullName evidence="2">Uncharacterized protein</fullName>
    </submittedName>
</protein>
<keyword evidence="3" id="KW-1185">Reference proteome</keyword>
<gene>
    <name evidence="2" type="ordered locus">Q7C_730</name>
</gene>
<reference evidence="2 3" key="1">
    <citation type="journal article" date="2012" name="J. Bacteriol.">
        <title>Complete genome sequences of Methylophaga sp. strain JAM1 and Methylophaga sp. strain JAM7.</title>
        <authorList>
            <person name="Villeneuve C."/>
            <person name="Martineau C."/>
            <person name="Mauffrey F."/>
            <person name="Villemur R."/>
        </authorList>
    </citation>
    <scope>NUCLEOTIDE SEQUENCE [LARGE SCALE GENOMIC DNA]</scope>
    <source>
        <strain evidence="2 3">JAM7</strain>
    </source>
</reference>
<keyword evidence="1" id="KW-0812">Transmembrane</keyword>
<name>I1YG58_METFJ</name>
<dbReference type="AlphaFoldDB" id="I1YG58"/>
<dbReference type="KEGG" id="mec:Q7C_730"/>
<evidence type="ECO:0000256" key="1">
    <source>
        <dbReference type="SAM" id="Phobius"/>
    </source>
</evidence>
<dbReference type="HOGENOM" id="CLU_2826170_0_0_6"/>
<dbReference type="STRING" id="754477.Q7C_730"/>
<organism evidence="2 3">
    <name type="scientific">Methylophaga frappieri (strain ATCC BAA-2434 / DSM 25690 / JAM7)</name>
    <dbReference type="NCBI Taxonomy" id="754477"/>
    <lineage>
        <taxon>Bacteria</taxon>
        <taxon>Pseudomonadati</taxon>
        <taxon>Pseudomonadota</taxon>
        <taxon>Gammaproteobacteria</taxon>
        <taxon>Thiotrichales</taxon>
        <taxon>Piscirickettsiaceae</taxon>
        <taxon>Methylophaga</taxon>
    </lineage>
</organism>
<keyword evidence="1" id="KW-1133">Transmembrane helix</keyword>
<keyword evidence="1" id="KW-0472">Membrane</keyword>
<sequence precursor="true">MSYALKQVILVTVALFQFHLLTDFFILTVFACANYFALFIVSFAWPVISAFLAKRTRSCYGLCQPN</sequence>
<accession>I1YG58</accession>
<proteinExistence type="predicted"/>